<dbReference type="InterPro" id="IPR036182">
    <property type="entry name" value="PCuAC_sf"/>
</dbReference>
<accession>C4KBL8</accession>
<reference evidence="3" key="1">
    <citation type="submission" date="2009-05" db="EMBL/GenBank/DDBJ databases">
        <title>Complete sequence of chromosome of Thauera sp. MZ1T.</title>
        <authorList>
            <consortium name="US DOE Joint Genome Institute"/>
            <person name="Lucas S."/>
            <person name="Copeland A."/>
            <person name="Lapidus A."/>
            <person name="Glavina del Rio T."/>
            <person name="Dalin E."/>
            <person name="Tice H."/>
            <person name="Bruce D."/>
            <person name="Goodwin L."/>
            <person name="Pitluck S."/>
            <person name="Sims D."/>
            <person name="Brettin T."/>
            <person name="Detter J.C."/>
            <person name="Han C."/>
            <person name="Larimer F."/>
            <person name="Land M."/>
            <person name="Hauser L."/>
            <person name="Kyrpides N."/>
            <person name="Mikhailova N."/>
            <person name="Sayler G.S."/>
        </authorList>
    </citation>
    <scope>NUCLEOTIDE SEQUENCE [LARGE SCALE GENOMIC DNA]</scope>
    <source>
        <strain evidence="3">MZ1T</strain>
    </source>
</reference>
<feature type="chain" id="PRO_5002939770" description="Copper chaperone PCu(A)C" evidence="1">
    <location>
        <begin position="25"/>
        <end position="156"/>
    </location>
</feature>
<gene>
    <name evidence="2" type="ordered locus">Tmz1t_3199</name>
</gene>
<dbReference type="OrthoDB" id="9796962at2"/>
<evidence type="ECO:0008006" key="4">
    <source>
        <dbReference type="Google" id="ProtNLM"/>
    </source>
</evidence>
<sequence>MQKSFLAAPLLAALALFGSAVAHAEVTVAEPWVRATVPAQKATGAFMRLKSDTDARLVSAASPVAGVVEIHEMLMDKDVMKMNRIPGLDLPAGKDVELEPGGYHVMLMDLKAQVKEGDQVPVTLTVENKDGSRQTIELTAPARPLNAPMKMQHGKH</sequence>
<keyword evidence="1" id="KW-0732">Signal</keyword>
<dbReference type="PANTHER" id="PTHR36302:SF1">
    <property type="entry name" value="COPPER CHAPERONE PCU(A)C"/>
    <property type="match status" value="1"/>
</dbReference>
<reference evidence="2 3" key="2">
    <citation type="journal article" date="2012" name="Stand. Genomic Sci.">
        <title>Complete genome sequence of Thauera aminoaromatica strain MZ1T.</title>
        <authorList>
            <person name="Jiang K."/>
            <person name="Sanseverino J."/>
            <person name="Chauhan A."/>
            <person name="Lucas S."/>
            <person name="Copeland A."/>
            <person name="Lapidus A."/>
            <person name="Del Rio T.G."/>
            <person name="Dalin E."/>
            <person name="Tice H."/>
            <person name="Bruce D."/>
            <person name="Goodwin L."/>
            <person name="Pitluck S."/>
            <person name="Sims D."/>
            <person name="Brettin T."/>
            <person name="Detter J.C."/>
            <person name="Han C."/>
            <person name="Chang Y.J."/>
            <person name="Larimer F."/>
            <person name="Land M."/>
            <person name="Hauser L."/>
            <person name="Kyrpides N.C."/>
            <person name="Mikhailova N."/>
            <person name="Moser S."/>
            <person name="Jegier P."/>
            <person name="Close D."/>
            <person name="Debruyn J.M."/>
            <person name="Wang Y."/>
            <person name="Layton A.C."/>
            <person name="Allen M.S."/>
            <person name="Sayler G.S."/>
        </authorList>
    </citation>
    <scope>NUCLEOTIDE SEQUENCE [LARGE SCALE GENOMIC DNA]</scope>
    <source>
        <strain evidence="2 3">MZ1T</strain>
    </source>
</reference>
<dbReference type="HOGENOM" id="CLU_100939_1_1_4"/>
<protein>
    <recommendedName>
        <fullName evidence="4">Copper chaperone PCu(A)C</fullName>
    </recommendedName>
</protein>
<dbReference type="EMBL" id="CP001281">
    <property type="protein sequence ID" value="ACR01794.1"/>
    <property type="molecule type" value="Genomic_DNA"/>
</dbReference>
<dbReference type="Pfam" id="PF04314">
    <property type="entry name" value="PCuAC"/>
    <property type="match status" value="1"/>
</dbReference>
<dbReference type="AlphaFoldDB" id="C4KBL8"/>
<dbReference type="SUPFAM" id="SSF110087">
    <property type="entry name" value="DR1885-like metal-binding protein"/>
    <property type="match status" value="1"/>
</dbReference>
<dbReference type="Gene3D" id="2.60.40.1890">
    <property type="entry name" value="PCu(A)C copper chaperone"/>
    <property type="match status" value="1"/>
</dbReference>
<feature type="signal peptide" evidence="1">
    <location>
        <begin position="1"/>
        <end position="24"/>
    </location>
</feature>
<evidence type="ECO:0000256" key="1">
    <source>
        <dbReference type="SAM" id="SignalP"/>
    </source>
</evidence>
<dbReference type="STRING" id="85643.Tmz1t_3199"/>
<dbReference type="InterPro" id="IPR007410">
    <property type="entry name" value="LpqE-like"/>
</dbReference>
<organism evidence="2 3">
    <name type="scientific">Thauera aminoaromatica</name>
    <dbReference type="NCBI Taxonomy" id="164330"/>
    <lineage>
        <taxon>Bacteria</taxon>
        <taxon>Pseudomonadati</taxon>
        <taxon>Pseudomonadota</taxon>
        <taxon>Betaproteobacteria</taxon>
        <taxon>Rhodocyclales</taxon>
        <taxon>Zoogloeaceae</taxon>
        <taxon>Thauera</taxon>
    </lineage>
</organism>
<proteinExistence type="predicted"/>
<name>C4KBL8_THASP</name>
<evidence type="ECO:0000313" key="2">
    <source>
        <dbReference type="EMBL" id="ACR01794.1"/>
    </source>
</evidence>
<dbReference type="PANTHER" id="PTHR36302">
    <property type="entry name" value="BLR7088 PROTEIN"/>
    <property type="match status" value="1"/>
</dbReference>
<dbReference type="RefSeq" id="WP_012585862.1">
    <property type="nucleotide sequence ID" value="NC_011662.2"/>
</dbReference>
<dbReference type="KEGG" id="tmz:Tmz1t_3199"/>
<dbReference type="eggNOG" id="COG2847">
    <property type="taxonomic scope" value="Bacteria"/>
</dbReference>
<dbReference type="Proteomes" id="UP000002186">
    <property type="component" value="Chromosome"/>
</dbReference>
<evidence type="ECO:0000313" key="3">
    <source>
        <dbReference type="Proteomes" id="UP000002186"/>
    </source>
</evidence>
<dbReference type="InterPro" id="IPR058248">
    <property type="entry name" value="Lxx211020-like"/>
</dbReference>
<keyword evidence="3" id="KW-1185">Reference proteome</keyword>